<evidence type="ECO:0000313" key="2">
    <source>
        <dbReference type="EMBL" id="MTV32593.1"/>
    </source>
</evidence>
<dbReference type="CDD" id="cd02440">
    <property type="entry name" value="AdoMet_MTases"/>
    <property type="match status" value="1"/>
</dbReference>
<dbReference type="InterPro" id="IPR041698">
    <property type="entry name" value="Methyltransf_25"/>
</dbReference>
<dbReference type="AlphaFoldDB" id="A0A6N8DTS3"/>
<dbReference type="OrthoDB" id="9795634at2"/>
<protein>
    <submittedName>
        <fullName evidence="2">Methyltransferase domain-containing protein</fullName>
    </submittedName>
</protein>
<accession>A0A6N8DTS3</accession>
<reference evidence="2 3" key="1">
    <citation type="submission" date="2019-11" db="EMBL/GenBank/DDBJ databases">
        <title>Whole-genome sequence of a Rhodoblastus acidophilus DSM 142.</title>
        <authorList>
            <person name="Kyndt J.A."/>
            <person name="Meyer T.E."/>
        </authorList>
    </citation>
    <scope>NUCLEOTIDE SEQUENCE [LARGE SCALE GENOMIC DNA]</scope>
    <source>
        <strain evidence="2 3">DSM 142</strain>
    </source>
</reference>
<dbReference type="Gene3D" id="3.40.50.150">
    <property type="entry name" value="Vaccinia Virus protein VP39"/>
    <property type="match status" value="1"/>
</dbReference>
<dbReference type="InterPro" id="IPR029063">
    <property type="entry name" value="SAM-dependent_MTases_sf"/>
</dbReference>
<evidence type="ECO:0000259" key="1">
    <source>
        <dbReference type="Pfam" id="PF13649"/>
    </source>
</evidence>
<name>A0A6N8DTS3_RHOAC</name>
<keyword evidence="2" id="KW-0808">Transferase</keyword>
<organism evidence="2 3">
    <name type="scientific">Rhodoblastus acidophilus</name>
    <name type="common">Rhodopseudomonas acidophila</name>
    <dbReference type="NCBI Taxonomy" id="1074"/>
    <lineage>
        <taxon>Bacteria</taxon>
        <taxon>Pseudomonadati</taxon>
        <taxon>Pseudomonadota</taxon>
        <taxon>Alphaproteobacteria</taxon>
        <taxon>Hyphomicrobiales</taxon>
        <taxon>Rhodoblastaceae</taxon>
        <taxon>Rhodoblastus</taxon>
    </lineage>
</organism>
<feature type="domain" description="Methyltransferase" evidence="1">
    <location>
        <begin position="46"/>
        <end position="119"/>
    </location>
</feature>
<evidence type="ECO:0000313" key="3">
    <source>
        <dbReference type="Proteomes" id="UP000439113"/>
    </source>
</evidence>
<comment type="caution">
    <text evidence="2">The sequence shown here is derived from an EMBL/GenBank/DDBJ whole genome shotgun (WGS) entry which is preliminary data.</text>
</comment>
<dbReference type="GO" id="GO:0008168">
    <property type="term" value="F:methyltransferase activity"/>
    <property type="evidence" value="ECO:0007669"/>
    <property type="project" value="UniProtKB-KW"/>
</dbReference>
<dbReference type="GO" id="GO:0032259">
    <property type="term" value="P:methylation"/>
    <property type="evidence" value="ECO:0007669"/>
    <property type="project" value="UniProtKB-KW"/>
</dbReference>
<gene>
    <name evidence="2" type="ORF">GJ654_16525</name>
</gene>
<dbReference type="RefSeq" id="WP_155447283.1">
    <property type="nucleotide sequence ID" value="NZ_JAOQNR010000018.1"/>
</dbReference>
<dbReference type="Pfam" id="PF13649">
    <property type="entry name" value="Methyltransf_25"/>
    <property type="match status" value="1"/>
</dbReference>
<dbReference type="EMBL" id="WNKS01000019">
    <property type="protein sequence ID" value="MTV32593.1"/>
    <property type="molecule type" value="Genomic_DNA"/>
</dbReference>
<dbReference type="PANTHER" id="PTHR43464">
    <property type="entry name" value="METHYLTRANSFERASE"/>
    <property type="match status" value="1"/>
</dbReference>
<sequence>MLTDDHKTRKLTAYWDDLVGGDTSQYKEAVLDHLITTYLPDCIETILDIGCGTSDIAFKHRDRLKASKFVCADYDAAIVERMKAEHAGQNVEWRVGDIFVIDQWEDRFDLVFLLDMIHEIYSFYGRVSRDAPGEIDHERGSKAVRDALASVARIVRPGGGIAITDNVLTAETGPVTVRMRTPQTRAAVERFLSEYPSRRMKVERPQDDVIVLAAHDFCILLTQYNKIKTGQEHRWRVEQLEIHQYLDEEGYRRLFDELGFDLHCVIGTPKPALDEWRSDFDVLAGLPDLPPKRVTLLATKRLG</sequence>
<keyword evidence="2" id="KW-0489">Methyltransferase</keyword>
<dbReference type="Proteomes" id="UP000439113">
    <property type="component" value="Unassembled WGS sequence"/>
</dbReference>
<dbReference type="SUPFAM" id="SSF53335">
    <property type="entry name" value="S-adenosyl-L-methionine-dependent methyltransferases"/>
    <property type="match status" value="1"/>
</dbReference>
<proteinExistence type="predicted"/>